<protein>
    <submittedName>
        <fullName evidence="2">Uncharacterized protein</fullName>
    </submittedName>
</protein>
<evidence type="ECO:0000256" key="1">
    <source>
        <dbReference type="SAM" id="MobiDB-lite"/>
    </source>
</evidence>
<dbReference type="EMBL" id="FZMP01000097">
    <property type="protein sequence ID" value="SNQ60526.1"/>
    <property type="molecule type" value="Genomic_DNA"/>
</dbReference>
<reference evidence="3" key="1">
    <citation type="submission" date="2017-06" db="EMBL/GenBank/DDBJ databases">
        <authorList>
            <person name="Cremers G."/>
        </authorList>
    </citation>
    <scope>NUCLEOTIDE SEQUENCE [LARGE SCALE GENOMIC DNA]</scope>
</reference>
<keyword evidence="3" id="KW-1185">Reference proteome</keyword>
<evidence type="ECO:0000313" key="3">
    <source>
        <dbReference type="Proteomes" id="UP000218615"/>
    </source>
</evidence>
<sequence length="78" mass="8785">MAKIMRKPLPPVMSWWSERRNILASLKHKPVRAGPKPTKVNAKAKPKSIRAKKPVKAKKVTKMKKTTKAKKGKTKGTK</sequence>
<dbReference type="Proteomes" id="UP000218615">
    <property type="component" value="Unassembled WGS sequence"/>
</dbReference>
<gene>
    <name evidence="2" type="ORF">MNV_1860001</name>
</gene>
<feature type="region of interest" description="Disordered" evidence="1">
    <location>
        <begin position="30"/>
        <end position="78"/>
    </location>
</feature>
<feature type="compositionally biased region" description="Basic residues" evidence="1">
    <location>
        <begin position="42"/>
        <end position="78"/>
    </location>
</feature>
<proteinExistence type="predicted"/>
<evidence type="ECO:0000313" key="2">
    <source>
        <dbReference type="EMBL" id="SNQ60526.1"/>
    </source>
</evidence>
<organism evidence="2 3">
    <name type="scientific">Candidatus Methanoperedens nitratireducens</name>
    <dbReference type="NCBI Taxonomy" id="1392998"/>
    <lineage>
        <taxon>Archaea</taxon>
        <taxon>Methanobacteriati</taxon>
        <taxon>Methanobacteriota</taxon>
        <taxon>Stenosarchaea group</taxon>
        <taxon>Methanomicrobia</taxon>
        <taxon>Methanosarcinales</taxon>
        <taxon>ANME-2 cluster</taxon>
        <taxon>Candidatus Methanoperedentaceae</taxon>
        <taxon>Candidatus Methanoperedens</taxon>
    </lineage>
</organism>
<accession>A0A284VML8</accession>
<dbReference type="RefSeq" id="WP_096204923.1">
    <property type="nucleotide sequence ID" value="NZ_FZMP01000097.1"/>
</dbReference>
<name>A0A284VML8_9EURY</name>
<dbReference type="AlphaFoldDB" id="A0A284VML8"/>